<protein>
    <recommendedName>
        <fullName evidence="4">DUF4349 domain-containing protein</fullName>
    </recommendedName>
</protein>
<dbReference type="InterPro" id="IPR025645">
    <property type="entry name" value="DUF4349"/>
</dbReference>
<dbReference type="Proteomes" id="UP000737402">
    <property type="component" value="Unassembled WGS sequence"/>
</dbReference>
<dbReference type="PROSITE" id="PS51257">
    <property type="entry name" value="PROKAR_LIPOPROTEIN"/>
    <property type="match status" value="1"/>
</dbReference>
<gene>
    <name evidence="5" type="ORF">JOC95_000956</name>
</gene>
<sequence>MGKRIFLALAFILFLLAGCSASNDSSESSKNMEYAEGDGYGGGIGADTDDSSDDGGQAAPEETSGRKVMYNASVSLEVDDIGNSIDEVEKNVQDLNGYVVEVNFTSNNEQDYGSITLRIPNDSLTAFLDGLDEYSGKVIEKRVVGQDVTEEYVDLTSRLKAKRVVEERLLDLLSKAEKTEDLLRISNDLSVVQEEIEQVMGRMKYLDNKTEFAEVEMNFTDVSIPIPDVKGNEDLKTGEKIKKTFAASLNAITAFFSDLAVFLIGYSPILLLLAAAFFIVYIVVRRYSKKRDSKSE</sequence>
<evidence type="ECO:0000256" key="3">
    <source>
        <dbReference type="SAM" id="SignalP"/>
    </source>
</evidence>
<proteinExistence type="predicted"/>
<evidence type="ECO:0000259" key="4">
    <source>
        <dbReference type="Pfam" id="PF14257"/>
    </source>
</evidence>
<accession>A0ABS2NWQ6</accession>
<evidence type="ECO:0000256" key="2">
    <source>
        <dbReference type="SAM" id="Phobius"/>
    </source>
</evidence>
<evidence type="ECO:0000313" key="6">
    <source>
        <dbReference type="Proteomes" id="UP000737402"/>
    </source>
</evidence>
<feature type="transmembrane region" description="Helical" evidence="2">
    <location>
        <begin position="259"/>
        <end position="284"/>
    </location>
</feature>
<feature type="region of interest" description="Disordered" evidence="1">
    <location>
        <begin position="23"/>
        <end position="66"/>
    </location>
</feature>
<dbReference type="EMBL" id="JAFBED010000002">
    <property type="protein sequence ID" value="MBM7619107.1"/>
    <property type="molecule type" value="Genomic_DNA"/>
</dbReference>
<keyword evidence="3" id="KW-0732">Signal</keyword>
<feature type="domain" description="DUF4349" evidence="4">
    <location>
        <begin position="66"/>
        <end position="280"/>
    </location>
</feature>
<keyword evidence="2" id="KW-0812">Transmembrane</keyword>
<name>A0ABS2NWQ6_9BACI</name>
<dbReference type="Pfam" id="PF14257">
    <property type="entry name" value="DUF4349"/>
    <property type="match status" value="1"/>
</dbReference>
<keyword evidence="2" id="KW-1133">Transmembrane helix</keyword>
<organism evidence="5 6">
    <name type="scientific">Sutcliffiella tianshenii</name>
    <dbReference type="NCBI Taxonomy" id="1463404"/>
    <lineage>
        <taxon>Bacteria</taxon>
        <taxon>Bacillati</taxon>
        <taxon>Bacillota</taxon>
        <taxon>Bacilli</taxon>
        <taxon>Bacillales</taxon>
        <taxon>Bacillaceae</taxon>
        <taxon>Sutcliffiella</taxon>
    </lineage>
</organism>
<keyword evidence="6" id="KW-1185">Reference proteome</keyword>
<feature type="chain" id="PRO_5045598793" description="DUF4349 domain-containing protein" evidence="3">
    <location>
        <begin position="22"/>
        <end position="296"/>
    </location>
</feature>
<reference evidence="5 6" key="1">
    <citation type="submission" date="2021-01" db="EMBL/GenBank/DDBJ databases">
        <title>Genomic Encyclopedia of Type Strains, Phase IV (KMG-IV): sequencing the most valuable type-strain genomes for metagenomic binning, comparative biology and taxonomic classification.</title>
        <authorList>
            <person name="Goeker M."/>
        </authorList>
    </citation>
    <scope>NUCLEOTIDE SEQUENCE [LARGE SCALE GENOMIC DNA]</scope>
    <source>
        <strain evidence="5 6">DSM 25879</strain>
    </source>
</reference>
<feature type="signal peptide" evidence="3">
    <location>
        <begin position="1"/>
        <end position="21"/>
    </location>
</feature>
<evidence type="ECO:0000313" key="5">
    <source>
        <dbReference type="EMBL" id="MBM7619107.1"/>
    </source>
</evidence>
<evidence type="ECO:0000256" key="1">
    <source>
        <dbReference type="SAM" id="MobiDB-lite"/>
    </source>
</evidence>
<dbReference type="RefSeq" id="WP_204413926.1">
    <property type="nucleotide sequence ID" value="NZ_JAFBED010000002.1"/>
</dbReference>
<keyword evidence="2" id="KW-0472">Membrane</keyword>
<comment type="caution">
    <text evidence="5">The sequence shown here is derived from an EMBL/GenBank/DDBJ whole genome shotgun (WGS) entry which is preliminary data.</text>
</comment>